<organism evidence="18 19">
    <name type="scientific">Oncorhynchus kisutch</name>
    <name type="common">Coho salmon</name>
    <name type="synonym">Salmo kisutch</name>
    <dbReference type="NCBI Taxonomy" id="8019"/>
    <lineage>
        <taxon>Eukaryota</taxon>
        <taxon>Metazoa</taxon>
        <taxon>Chordata</taxon>
        <taxon>Craniata</taxon>
        <taxon>Vertebrata</taxon>
        <taxon>Euteleostomi</taxon>
        <taxon>Actinopterygii</taxon>
        <taxon>Neopterygii</taxon>
        <taxon>Teleostei</taxon>
        <taxon>Protacanthopterygii</taxon>
        <taxon>Salmoniformes</taxon>
        <taxon>Salmonidae</taxon>
        <taxon>Salmoninae</taxon>
        <taxon>Oncorhynchus</taxon>
    </lineage>
</organism>
<comment type="similarity">
    <text evidence="4">Belongs to the 2H phosphoesterase superfamily. CNPase family.</text>
</comment>
<feature type="compositionally biased region" description="Basic and acidic residues" evidence="16">
    <location>
        <begin position="866"/>
        <end position="876"/>
    </location>
</feature>
<evidence type="ECO:0000256" key="5">
    <source>
        <dbReference type="ARBA" id="ARBA00011781"/>
    </source>
</evidence>
<keyword evidence="13" id="KW-0449">Lipoprotein</keyword>
<dbReference type="Gene3D" id="3.90.1740.10">
    <property type="entry name" value="2',3'-cyclic nucleotide 3'-phosphodiesterase superfamily"/>
    <property type="match status" value="1"/>
</dbReference>
<evidence type="ECO:0000256" key="3">
    <source>
        <dbReference type="ARBA" id="ARBA00004635"/>
    </source>
</evidence>
<dbReference type="PANTHER" id="PTHR10156:SF0">
    <property type="entry name" value="2',3'-CYCLIC-NUCLEOTIDE 3'-PHOSPHODIESTERASE"/>
    <property type="match status" value="1"/>
</dbReference>
<keyword evidence="9" id="KW-0597">Phosphoprotein</keyword>
<dbReference type="GeneTree" id="ENSGT00510000048410"/>
<comment type="subunit">
    <text evidence="5">Exists as monomers and homodimers.</text>
</comment>
<evidence type="ECO:0000256" key="12">
    <source>
        <dbReference type="ARBA" id="ARBA00023136"/>
    </source>
</evidence>
<dbReference type="Gene3D" id="3.40.50.300">
    <property type="entry name" value="P-loop containing nucleotide triphosphate hydrolases"/>
    <property type="match status" value="1"/>
</dbReference>
<feature type="region of interest" description="Disordered" evidence="16">
    <location>
        <begin position="126"/>
        <end position="242"/>
    </location>
</feature>
<evidence type="ECO:0000256" key="1">
    <source>
        <dbReference type="ARBA" id="ARBA00000610"/>
    </source>
</evidence>
<reference evidence="18" key="1">
    <citation type="submission" date="2025-08" db="UniProtKB">
        <authorList>
            <consortium name="Ensembl"/>
        </authorList>
    </citation>
    <scope>IDENTIFICATION</scope>
</reference>
<comment type="subcellular location">
    <subcellularLocation>
        <location evidence="2">Melanosome</location>
    </subcellularLocation>
    <subcellularLocation>
        <location evidence="3">Membrane</location>
        <topology evidence="3">Lipid-anchor</topology>
    </subcellularLocation>
</comment>
<feature type="compositionally biased region" description="Polar residues" evidence="16">
    <location>
        <begin position="1"/>
        <end position="12"/>
    </location>
</feature>
<dbReference type="GO" id="GO:0003723">
    <property type="term" value="F:RNA binding"/>
    <property type="evidence" value="ECO:0007669"/>
    <property type="project" value="UniProtKB-KW"/>
</dbReference>
<keyword evidence="8" id="KW-0488">Methylation</keyword>
<dbReference type="GO" id="GO:0009214">
    <property type="term" value="P:cyclic nucleotide catabolic process"/>
    <property type="evidence" value="ECO:0007669"/>
    <property type="project" value="InterPro"/>
</dbReference>
<evidence type="ECO:0000256" key="7">
    <source>
        <dbReference type="ARBA" id="ARBA00014478"/>
    </source>
</evidence>
<feature type="region of interest" description="Disordered" evidence="16">
    <location>
        <begin position="1"/>
        <end position="95"/>
    </location>
</feature>
<dbReference type="GeneID" id="109893308"/>
<feature type="compositionally biased region" description="Basic and acidic residues" evidence="16">
    <location>
        <begin position="209"/>
        <end position="225"/>
    </location>
</feature>
<accession>A0A8C7INS6</accession>
<evidence type="ECO:0000256" key="16">
    <source>
        <dbReference type="SAM" id="MobiDB-lite"/>
    </source>
</evidence>
<feature type="domain" description="Cyclic nucleotide phosphodiesterase catalytic" evidence="17">
    <location>
        <begin position="649"/>
        <end position="884"/>
    </location>
</feature>
<evidence type="ECO:0000256" key="9">
    <source>
        <dbReference type="ARBA" id="ARBA00022553"/>
    </source>
</evidence>
<dbReference type="InterPro" id="IPR027417">
    <property type="entry name" value="P-loop_NTPase"/>
</dbReference>
<sequence>MDAEQNQVLDTASETREQQETGAGDCPQSQHDSPIDPADSPVTRQEMEHLQDVVTESRPSEEMQETAPKAEKSPMKMVVSPEKVPETSTEVVTKAEKYPEKQPVLGSSTEVSEPATAMYVECKNIQTAEPKKQPMPERTPEPLAENNIETAPEKIAEPVPEAVKLSEQAAPEPVTQPESEDVKLLEPEEKGPEESEKQAESGIVLEVMPAEHETVKEVEADRLTEADILPDPEPKKSVAAETVKKVEAEKPVAAETVKKVEAEKPVAAETVKKVEAEKPVAAETVKKVEAEKPVAAETVKKVEAEKPVAAETVKMVEAEKPVAAETVKKVEAEKPVAAETVKMVEAEKPVAAETVKMEAEKPVAAETVKKVEAEKPVAAETVKKVEAEKPVAAETVKKVEAEKPVAAETVKKVEAEKPVAAETVKMVEAEKLVAAETVKMVEAEKPVAAETVMEKKLVEAEIGKEVESEKQAEGDAVEQQKAEVVEQVPAPGTLSFAFLEHEQTKATLRTSRTLIILRGLPGSGKSLLARAIADSYQGLCTVCCADDHGVKPESPEASADGYKAFDDAVVACCSVGTSAQVIVVDDTNHTHDRLARLGEVAEQHRLVAMFLEPRTEWSRDLQQLTKRTLRGLEEAQIQAMKVPLEETSLPLFFGWFLLPGIQDKVRCTSMDFLKTLDTLEAFKKHLPDFTVEAEKEVDLEQYFQANGALHCTTKFCDYGKAEGAKEYADKPIVKELYGSAFELSLSALFVTPRTVGARVSLSEDQLTLWPADAEKEAVPLVPAAATLPAGSRAHITLGCAEGVEPQQTGFDLLEILALQQEGQEGELVEEMELGSLAYYGKGRWLLSLREPVSAQACFSSLYGPKKADTTKKDGDKKKKQKCTIL</sequence>
<dbReference type="Ensembl" id="ENSOKIT00005079645.1">
    <property type="protein sequence ID" value="ENSOKIP00005074749.1"/>
    <property type="gene ID" value="ENSOKIG00005032262.1"/>
</dbReference>
<dbReference type="Proteomes" id="UP000694557">
    <property type="component" value="Unassembled WGS sequence"/>
</dbReference>
<name>A0A8C7INS6_ONCKI</name>
<dbReference type="InterPro" id="IPR008431">
    <property type="entry name" value="CNPase"/>
</dbReference>
<dbReference type="Pfam" id="PF05881">
    <property type="entry name" value="CNPase"/>
    <property type="match status" value="1"/>
</dbReference>
<dbReference type="GO" id="GO:0004113">
    <property type="term" value="F:2',3'-cyclic-nucleotide 3'-phosphodiesterase activity"/>
    <property type="evidence" value="ECO:0007669"/>
    <property type="project" value="UniProtKB-EC"/>
</dbReference>
<proteinExistence type="inferred from homology"/>
<dbReference type="Pfam" id="PF07046">
    <property type="entry name" value="CRA_rpt"/>
    <property type="match status" value="3"/>
</dbReference>
<dbReference type="GO" id="GO:0042470">
    <property type="term" value="C:melanosome"/>
    <property type="evidence" value="ECO:0007669"/>
    <property type="project" value="UniProtKB-SubCell"/>
</dbReference>
<keyword evidence="19" id="KW-1185">Reference proteome</keyword>
<keyword evidence="11" id="KW-0694">RNA-binding</keyword>
<evidence type="ECO:0000313" key="18">
    <source>
        <dbReference type="Ensembl" id="ENSOKIP00005074749.1"/>
    </source>
</evidence>
<feature type="compositionally biased region" description="Basic and acidic residues" evidence="16">
    <location>
        <begin position="129"/>
        <end position="140"/>
    </location>
</feature>
<gene>
    <name evidence="18" type="primary">LOC109893308</name>
</gene>
<keyword evidence="10" id="KW-0378">Hydrolase</keyword>
<protein>
    <recommendedName>
        <fullName evidence="7">2',3'-cyclic-nucleotide 3'-phosphodiesterase</fullName>
        <ecNumber evidence="6">3.1.4.37</ecNumber>
    </recommendedName>
</protein>
<feature type="compositionally biased region" description="Basic and acidic residues" evidence="16">
    <location>
        <begin position="180"/>
        <end position="199"/>
    </location>
</feature>
<evidence type="ECO:0000256" key="11">
    <source>
        <dbReference type="ARBA" id="ARBA00022884"/>
    </source>
</evidence>
<dbReference type="RefSeq" id="XP_031683160.1">
    <property type="nucleotide sequence ID" value="XM_031827300.1"/>
</dbReference>
<dbReference type="SUPFAM" id="SSF55144">
    <property type="entry name" value="LigT-like"/>
    <property type="match status" value="1"/>
</dbReference>
<comment type="catalytic activity">
    <reaction evidence="1">
        <text>a nucleoside 2',3'-cyclic phosphate + H2O = a nucleoside 2'-phosphate + H(+)</text>
        <dbReference type="Rhea" id="RHEA:14489"/>
        <dbReference type="ChEBI" id="CHEBI:15377"/>
        <dbReference type="ChEBI" id="CHEBI:15378"/>
        <dbReference type="ChEBI" id="CHEBI:66954"/>
        <dbReference type="ChEBI" id="CHEBI:78552"/>
        <dbReference type="EC" id="3.1.4.37"/>
    </reaction>
</comment>
<dbReference type="RefSeq" id="XP_031683161.1">
    <property type="nucleotide sequence ID" value="XM_031827301.1"/>
</dbReference>
<dbReference type="PANTHER" id="PTHR10156">
    <property type="entry name" value="2',3'-CYCLIC-NUCLEOTIDE 3'-PHOSPHODIESTERASE"/>
    <property type="match status" value="1"/>
</dbReference>
<keyword evidence="12" id="KW-0472">Membrane</keyword>
<evidence type="ECO:0000256" key="14">
    <source>
        <dbReference type="ARBA" id="ARBA00023289"/>
    </source>
</evidence>
<evidence type="ECO:0000256" key="6">
    <source>
        <dbReference type="ARBA" id="ARBA00012317"/>
    </source>
</evidence>
<evidence type="ECO:0000256" key="8">
    <source>
        <dbReference type="ARBA" id="ARBA00022481"/>
    </source>
</evidence>
<dbReference type="AlphaFoldDB" id="A0A8C7INS6"/>
<evidence type="ECO:0000256" key="15">
    <source>
        <dbReference type="ARBA" id="ARBA00045937"/>
    </source>
</evidence>
<evidence type="ECO:0000256" key="4">
    <source>
        <dbReference type="ARBA" id="ARBA00008662"/>
    </source>
</evidence>
<evidence type="ECO:0000256" key="13">
    <source>
        <dbReference type="ARBA" id="ARBA00023288"/>
    </source>
</evidence>
<dbReference type="EC" id="3.1.4.37" evidence="6"/>
<dbReference type="SUPFAM" id="SSF52540">
    <property type="entry name" value="P-loop containing nucleoside triphosphate hydrolases"/>
    <property type="match status" value="1"/>
</dbReference>
<reference evidence="18" key="2">
    <citation type="submission" date="2025-09" db="UniProtKB">
        <authorList>
            <consortium name="Ensembl"/>
        </authorList>
    </citation>
    <scope>IDENTIFICATION</scope>
</reference>
<dbReference type="KEGG" id="oki:109893308"/>
<evidence type="ECO:0000259" key="17">
    <source>
        <dbReference type="Pfam" id="PF05881"/>
    </source>
</evidence>
<dbReference type="InterPro" id="IPR047325">
    <property type="entry name" value="CNPase_cat"/>
</dbReference>
<keyword evidence="14" id="KW-0636">Prenylation</keyword>
<evidence type="ECO:0000256" key="10">
    <source>
        <dbReference type="ARBA" id="ARBA00022801"/>
    </source>
</evidence>
<feature type="compositionally biased region" description="Basic and acidic residues" evidence="16">
    <location>
        <begin position="232"/>
        <end position="242"/>
    </location>
</feature>
<evidence type="ECO:0000313" key="19">
    <source>
        <dbReference type="Proteomes" id="UP000694557"/>
    </source>
</evidence>
<dbReference type="GO" id="GO:0016020">
    <property type="term" value="C:membrane"/>
    <property type="evidence" value="ECO:0007669"/>
    <property type="project" value="UniProtKB-SubCell"/>
</dbReference>
<comment type="function">
    <text evidence="15">Catalyzes the formation of 2'-nucleotide products from 2',3'-cyclic substrates. May participate in RNA metabolism in the myelinating cell, CNP is the third most abundant protein in central nervous system myelin.</text>
</comment>
<dbReference type="InterPro" id="IPR009761">
    <property type="entry name" value="CRA_rpt"/>
</dbReference>
<dbReference type="InterPro" id="IPR009097">
    <property type="entry name" value="Cyclic_Pdiesterase"/>
</dbReference>
<evidence type="ECO:0000256" key="2">
    <source>
        <dbReference type="ARBA" id="ARBA00004223"/>
    </source>
</evidence>
<feature type="region of interest" description="Disordered" evidence="16">
    <location>
        <begin position="866"/>
        <end position="885"/>
    </location>
</feature>